<keyword evidence="4 10" id="KW-0831">Ubiquinone biosynthesis</keyword>
<comment type="caution">
    <text evidence="14">The sequence shown here is derived from an EMBL/GenBank/DDBJ whole genome shotgun (WGS) entry which is preliminary data.</text>
</comment>
<dbReference type="Pfam" id="PF01977">
    <property type="entry name" value="UbiD"/>
    <property type="match status" value="1"/>
</dbReference>
<evidence type="ECO:0000313" key="14">
    <source>
        <dbReference type="EMBL" id="MCX2977871.1"/>
    </source>
</evidence>
<keyword evidence="2 10" id="KW-0285">Flavoprotein</keyword>
<comment type="pathway">
    <text evidence="10">Cofactor biosynthesis; ubiquinone biosynthesis.</text>
</comment>
<evidence type="ECO:0000256" key="5">
    <source>
        <dbReference type="ARBA" id="ARBA00022723"/>
    </source>
</evidence>
<evidence type="ECO:0000259" key="13">
    <source>
        <dbReference type="Pfam" id="PF20696"/>
    </source>
</evidence>
<evidence type="ECO:0000256" key="2">
    <source>
        <dbReference type="ARBA" id="ARBA00022630"/>
    </source>
</evidence>
<feature type="domain" description="3-octaprenyl-4-hydroxybenzoate carboxy-lyase-like N-terminal" evidence="12">
    <location>
        <begin position="10"/>
        <end position="89"/>
    </location>
</feature>
<accession>A0ABT3T6G4</accession>
<evidence type="ECO:0000256" key="3">
    <source>
        <dbReference type="ARBA" id="ARBA00022643"/>
    </source>
</evidence>
<evidence type="ECO:0000256" key="7">
    <source>
        <dbReference type="ARBA" id="ARBA00023136"/>
    </source>
</evidence>
<comment type="function">
    <text evidence="10">Catalyzes the decarboxylation of 3-octaprenyl-4-hydroxy benzoate to 2-octaprenylphenol, an intermediate step in ubiquinone biosynthesis.</text>
</comment>
<reference evidence="14" key="1">
    <citation type="submission" date="2019-02" db="EMBL/GenBank/DDBJ databases">
        <authorList>
            <person name="Li S.-H."/>
        </authorList>
    </citation>
    <scope>NUCLEOTIDE SEQUENCE</scope>
    <source>
        <strain evidence="14">IMCC11814</strain>
    </source>
</reference>
<dbReference type="Gene3D" id="1.20.5.570">
    <property type="entry name" value="Single helix bin"/>
    <property type="match status" value="1"/>
</dbReference>
<name>A0ABT3T6G4_9GAMM</name>
<dbReference type="InterPro" id="IPR049381">
    <property type="entry name" value="UbiD-like_C"/>
</dbReference>
<dbReference type="InterPro" id="IPR002830">
    <property type="entry name" value="UbiD"/>
</dbReference>
<dbReference type="InterPro" id="IPR049383">
    <property type="entry name" value="UbiD-like_N"/>
</dbReference>
<feature type="binding site" evidence="10">
    <location>
        <position position="172"/>
    </location>
    <ligand>
        <name>Mn(2+)</name>
        <dbReference type="ChEBI" id="CHEBI:29035"/>
    </ligand>
</feature>
<dbReference type="Pfam" id="PF20696">
    <property type="entry name" value="UbiD_C"/>
    <property type="match status" value="1"/>
</dbReference>
<comment type="catalytic activity">
    <reaction evidence="10">
        <text>a 4-hydroxy-3-(all-trans-polyprenyl)benzoate + H(+) = a 2-(all-trans-polyprenyl)phenol + CO2</text>
        <dbReference type="Rhea" id="RHEA:41680"/>
        <dbReference type="Rhea" id="RHEA-COMP:9514"/>
        <dbReference type="Rhea" id="RHEA-COMP:9516"/>
        <dbReference type="ChEBI" id="CHEBI:1269"/>
        <dbReference type="ChEBI" id="CHEBI:15378"/>
        <dbReference type="ChEBI" id="CHEBI:16526"/>
        <dbReference type="ChEBI" id="CHEBI:78396"/>
        <dbReference type="EC" id="4.1.1.98"/>
    </reaction>
</comment>
<evidence type="ECO:0000256" key="6">
    <source>
        <dbReference type="ARBA" id="ARBA00022793"/>
    </source>
</evidence>
<evidence type="ECO:0000256" key="1">
    <source>
        <dbReference type="ARBA" id="ARBA00022475"/>
    </source>
</evidence>
<keyword evidence="8 10" id="KW-0464">Manganese</keyword>
<evidence type="ECO:0000256" key="8">
    <source>
        <dbReference type="ARBA" id="ARBA00023211"/>
    </source>
</evidence>
<evidence type="ECO:0000313" key="15">
    <source>
        <dbReference type="Proteomes" id="UP001143304"/>
    </source>
</evidence>
<dbReference type="PANTHER" id="PTHR30108">
    <property type="entry name" value="3-OCTAPRENYL-4-HYDROXYBENZOATE CARBOXY-LYASE-RELATED"/>
    <property type="match status" value="1"/>
</dbReference>
<keyword evidence="6 10" id="KW-0210">Decarboxylase</keyword>
<keyword evidence="9 10" id="KW-0456">Lyase</keyword>
<feature type="binding site" evidence="10">
    <location>
        <begin position="175"/>
        <end position="177"/>
    </location>
    <ligand>
        <name>prenylated FMN</name>
        <dbReference type="ChEBI" id="CHEBI:87746"/>
    </ligand>
</feature>
<dbReference type="InterPro" id="IPR048304">
    <property type="entry name" value="UbiD_Rift_dom"/>
</dbReference>
<feature type="domain" description="3-octaprenyl-4-hydroxybenzoate carboxy-lyase-like Rift-related" evidence="11">
    <location>
        <begin position="122"/>
        <end position="327"/>
    </location>
</feature>
<comment type="similarity">
    <text evidence="10">Belongs to the UbiD family.</text>
</comment>
<evidence type="ECO:0000256" key="9">
    <source>
        <dbReference type="ARBA" id="ARBA00023239"/>
    </source>
</evidence>
<feature type="domain" description="3-octaprenyl-4-hydroxybenzoate carboxy-lyase-like C-terminal" evidence="13">
    <location>
        <begin position="333"/>
        <end position="457"/>
    </location>
</feature>
<dbReference type="RefSeq" id="WP_279249578.1">
    <property type="nucleotide sequence ID" value="NZ_SHNO01000001.1"/>
</dbReference>
<dbReference type="EC" id="4.1.1.98" evidence="10"/>
<evidence type="ECO:0000256" key="10">
    <source>
        <dbReference type="HAMAP-Rule" id="MF_01636"/>
    </source>
</evidence>
<keyword evidence="15" id="KW-1185">Reference proteome</keyword>
<feature type="binding site" evidence="10">
    <location>
        <begin position="194"/>
        <end position="195"/>
    </location>
    <ligand>
        <name>prenylated FMN</name>
        <dbReference type="ChEBI" id="CHEBI:87746"/>
    </ligand>
</feature>
<dbReference type="EMBL" id="SHNO01000001">
    <property type="protein sequence ID" value="MCX2977871.1"/>
    <property type="molecule type" value="Genomic_DNA"/>
</dbReference>
<keyword evidence="1 10" id="KW-1003">Cell membrane</keyword>
<feature type="active site" description="Proton donor" evidence="10">
    <location>
        <position position="292"/>
    </location>
</feature>
<dbReference type="Gene3D" id="3.40.1670.10">
    <property type="entry name" value="UbiD C-terminal domain-like"/>
    <property type="match status" value="1"/>
</dbReference>
<protein>
    <recommendedName>
        <fullName evidence="10">3-octaprenyl-4-hydroxybenzoate carboxy-lyase</fullName>
        <ecNumber evidence="10">4.1.1.98</ecNumber>
    </recommendedName>
    <alternativeName>
        <fullName evidence="10">Polyprenyl p-hydroxybenzoate decarboxylase</fullName>
    </alternativeName>
</protein>
<dbReference type="GO" id="GO:0008694">
    <property type="term" value="F:4-hydroxy-3-polyprenylbenzoate decarboxylase activity"/>
    <property type="evidence" value="ECO:0007669"/>
    <property type="project" value="UniProtKB-EC"/>
</dbReference>
<dbReference type="SUPFAM" id="SSF143968">
    <property type="entry name" value="UbiD C-terminal domain-like"/>
    <property type="match status" value="1"/>
</dbReference>
<evidence type="ECO:0000256" key="4">
    <source>
        <dbReference type="ARBA" id="ARBA00022688"/>
    </source>
</evidence>
<comment type="subcellular location">
    <subcellularLocation>
        <location evidence="10">Cell membrane</location>
        <topology evidence="10">Peripheral membrane protein</topology>
    </subcellularLocation>
</comment>
<feature type="binding site" evidence="10">
    <location>
        <position position="238"/>
    </location>
    <ligand>
        <name>Mn(2+)</name>
        <dbReference type="ChEBI" id="CHEBI:29035"/>
    </ligand>
</feature>
<comment type="subunit">
    <text evidence="10">Homohexamer.</text>
</comment>
<dbReference type="Pfam" id="PF20695">
    <property type="entry name" value="UbiD_N"/>
    <property type="match status" value="1"/>
</dbReference>
<gene>
    <name evidence="10" type="primary">ubiD</name>
    <name evidence="14" type="ORF">EYC82_10950</name>
</gene>
<dbReference type="PANTHER" id="PTHR30108:SF17">
    <property type="entry name" value="FERULIC ACID DECARBOXYLASE 1"/>
    <property type="match status" value="1"/>
</dbReference>
<dbReference type="InterPro" id="IPR023677">
    <property type="entry name" value="UbiD_bacteria"/>
</dbReference>
<comment type="cofactor">
    <cofactor evidence="10">
        <name>Mn(2+)</name>
        <dbReference type="ChEBI" id="CHEBI:29035"/>
    </cofactor>
</comment>
<dbReference type="SUPFAM" id="SSF50475">
    <property type="entry name" value="FMN-binding split barrel"/>
    <property type="match status" value="1"/>
</dbReference>
<comment type="cofactor">
    <cofactor evidence="10">
        <name>prenylated FMN</name>
        <dbReference type="ChEBI" id="CHEBI:87746"/>
    </cofactor>
    <text evidence="10">Binds 1 prenylated FMN per subunit.</text>
</comment>
<evidence type="ECO:0000259" key="12">
    <source>
        <dbReference type="Pfam" id="PF20695"/>
    </source>
</evidence>
<proteinExistence type="inferred from homology"/>
<dbReference type="Proteomes" id="UP001143304">
    <property type="component" value="Unassembled WGS sequence"/>
</dbReference>
<feature type="binding site" evidence="10">
    <location>
        <begin position="189"/>
        <end position="191"/>
    </location>
    <ligand>
        <name>prenylated FMN</name>
        <dbReference type="ChEBI" id="CHEBI:87746"/>
    </ligand>
</feature>
<keyword evidence="7 10" id="KW-0472">Membrane</keyword>
<dbReference type="HAMAP" id="MF_01636">
    <property type="entry name" value="UbiD"/>
    <property type="match status" value="1"/>
</dbReference>
<sequence>MKYTDLRDFINALEQRGELVRISTEVDPHLEMTEIADRTLRGGGPALLFENPKGYSVPVLANLFGTEKRVVLGMGGEDLDALREIGELLAYLRQPEPPKGMRDLLDKAPVLKKVLHMAPKVVRNPPCQYHALEGDEVDLHKLPIQTCWPEDAAPLITWPLVITRGPDKERQNLGIYRMQLLGRNKLIMRWLSHRGGALDFKEWQQAHPGKPYPVAVALGADPATTLGAVTPVPDSLSEYGFAGLLRGSKTEVGECFTPLCRDHGLQIPASAEYILEGYIAPGEEADEGPFGDHTGYYNEVERFPVFTVTAVTHRENPIYHSTYTGRPPDEPAILGLALNEVFVPILQKQFPEIVDFYLPPEGCSYRMAVVTIRKEYPGHAKRVMLGVWSFLRQFMYTKFVIVTDEDVNARDWKDVIWALTTRMDPKRDCVFVENTPIDYLDFASPVSGLGSKIGLDATNKWPGETTREWGRPIRMESEVKERIDAIWDELGIKL</sequence>
<keyword evidence="3 10" id="KW-0288">FMN</keyword>
<organism evidence="14 15">
    <name type="scientific">Candidatus Marimicrobium litorale</name>
    <dbReference type="NCBI Taxonomy" id="2518991"/>
    <lineage>
        <taxon>Bacteria</taxon>
        <taxon>Pseudomonadati</taxon>
        <taxon>Pseudomonadota</taxon>
        <taxon>Gammaproteobacteria</taxon>
        <taxon>Cellvibrionales</taxon>
        <taxon>Halieaceae</taxon>
        <taxon>Marimicrobium</taxon>
    </lineage>
</organism>
<dbReference type="NCBIfam" id="NF008175">
    <property type="entry name" value="PRK10922.1"/>
    <property type="match status" value="1"/>
</dbReference>
<dbReference type="NCBIfam" id="TIGR00148">
    <property type="entry name" value="UbiD family decarboxylase"/>
    <property type="match status" value="1"/>
</dbReference>
<evidence type="ECO:0000259" key="11">
    <source>
        <dbReference type="Pfam" id="PF01977"/>
    </source>
</evidence>
<keyword evidence="5 10" id="KW-0479">Metal-binding</keyword>